<comment type="catalytic activity">
    <reaction evidence="8">
        <text>arsenic triglutathione + 3 [thioredoxin]-dithiol + 3 S-adenosyl-L-methionine = trimethylarsine + 3 [thioredoxin]-disulfide + 3 glutathione + 3 S-adenosyl-L-homocysteine + 3 H(+)</text>
        <dbReference type="Rhea" id="RHEA:69432"/>
        <dbReference type="Rhea" id="RHEA-COMP:10698"/>
        <dbReference type="Rhea" id="RHEA-COMP:10700"/>
        <dbReference type="ChEBI" id="CHEBI:15378"/>
        <dbReference type="ChEBI" id="CHEBI:27130"/>
        <dbReference type="ChEBI" id="CHEBI:29950"/>
        <dbReference type="ChEBI" id="CHEBI:50058"/>
        <dbReference type="ChEBI" id="CHEBI:57856"/>
        <dbReference type="ChEBI" id="CHEBI:57925"/>
        <dbReference type="ChEBI" id="CHEBI:59789"/>
        <dbReference type="ChEBI" id="CHEBI:183640"/>
        <dbReference type="EC" id="2.1.1.137"/>
    </reaction>
</comment>
<dbReference type="GO" id="GO:0030791">
    <property type="term" value="F:arsenite methyltransferase activity"/>
    <property type="evidence" value="ECO:0007669"/>
    <property type="project" value="UniProtKB-EC"/>
</dbReference>
<comment type="catalytic activity">
    <reaction evidence="7">
        <text>arsenic triglutathione + 2 [thioredoxin]-dithiol + 2 S-adenosyl-L-methionine + H2O = dimethylarsinous acid + 2 [thioredoxin]-disulfide + 3 glutathione + 2 S-adenosyl-L-homocysteine + 2 H(+)</text>
        <dbReference type="Rhea" id="RHEA:69464"/>
        <dbReference type="Rhea" id="RHEA-COMP:10698"/>
        <dbReference type="Rhea" id="RHEA-COMP:10700"/>
        <dbReference type="ChEBI" id="CHEBI:15377"/>
        <dbReference type="ChEBI" id="CHEBI:15378"/>
        <dbReference type="ChEBI" id="CHEBI:23808"/>
        <dbReference type="ChEBI" id="CHEBI:29950"/>
        <dbReference type="ChEBI" id="CHEBI:50058"/>
        <dbReference type="ChEBI" id="CHEBI:57856"/>
        <dbReference type="ChEBI" id="CHEBI:57925"/>
        <dbReference type="ChEBI" id="CHEBI:59789"/>
        <dbReference type="ChEBI" id="CHEBI:183640"/>
        <dbReference type="EC" id="2.1.1.137"/>
    </reaction>
</comment>
<evidence type="ECO:0000256" key="5">
    <source>
        <dbReference type="ARBA" id="ARBA00034545"/>
    </source>
</evidence>
<evidence type="ECO:0000313" key="11">
    <source>
        <dbReference type="EMBL" id="TWU06132.1"/>
    </source>
</evidence>
<dbReference type="GO" id="GO:0032259">
    <property type="term" value="P:methylation"/>
    <property type="evidence" value="ECO:0007669"/>
    <property type="project" value="UniProtKB-KW"/>
</dbReference>
<comment type="similarity">
    <text evidence="3">Belongs to the methyltransferase superfamily. Arsenite methyltransferase family.</text>
</comment>
<evidence type="ECO:0000256" key="3">
    <source>
        <dbReference type="ARBA" id="ARBA00034487"/>
    </source>
</evidence>
<name>A0A5C6B3M1_9BACT</name>
<keyword evidence="2" id="KW-0949">S-adenosyl-L-methionine</keyword>
<evidence type="ECO:0000256" key="6">
    <source>
        <dbReference type="ARBA" id="ARBA00047941"/>
    </source>
</evidence>
<keyword evidence="12" id="KW-1185">Reference proteome</keyword>
<evidence type="ECO:0000313" key="12">
    <source>
        <dbReference type="Proteomes" id="UP000320176"/>
    </source>
</evidence>
<keyword evidence="11" id="KW-0489">Methyltransferase</keyword>
<evidence type="ECO:0000256" key="8">
    <source>
        <dbReference type="ARBA" id="ARBA00048428"/>
    </source>
</evidence>
<feature type="compositionally biased region" description="Basic and acidic residues" evidence="9">
    <location>
        <begin position="359"/>
        <end position="373"/>
    </location>
</feature>
<dbReference type="Proteomes" id="UP000320176">
    <property type="component" value="Unassembled WGS sequence"/>
</dbReference>
<reference evidence="11 12" key="1">
    <citation type="submission" date="2019-02" db="EMBL/GenBank/DDBJ databases">
        <title>Deep-cultivation of Planctomycetes and their phenomic and genomic characterization uncovers novel biology.</title>
        <authorList>
            <person name="Wiegand S."/>
            <person name="Jogler M."/>
            <person name="Boedeker C."/>
            <person name="Pinto D."/>
            <person name="Vollmers J."/>
            <person name="Rivas-Marin E."/>
            <person name="Kohn T."/>
            <person name="Peeters S.H."/>
            <person name="Heuer A."/>
            <person name="Rast P."/>
            <person name="Oberbeckmann S."/>
            <person name="Bunk B."/>
            <person name="Jeske O."/>
            <person name="Meyerdierks A."/>
            <person name="Storesund J.E."/>
            <person name="Kallscheuer N."/>
            <person name="Luecker S."/>
            <person name="Lage O.M."/>
            <person name="Pohl T."/>
            <person name="Merkel B.J."/>
            <person name="Hornburger P."/>
            <person name="Mueller R.-W."/>
            <person name="Bruemmer F."/>
            <person name="Labrenz M."/>
            <person name="Spormann A.M."/>
            <person name="Op Den Camp H."/>
            <person name="Overmann J."/>
            <person name="Amann R."/>
            <person name="Jetten M.S.M."/>
            <person name="Mascher T."/>
            <person name="Medema M.H."/>
            <person name="Devos D.P."/>
            <person name="Kaster A.-K."/>
            <person name="Ovreas L."/>
            <person name="Rohde M."/>
            <person name="Galperin M.Y."/>
            <person name="Jogler C."/>
        </authorList>
    </citation>
    <scope>NUCLEOTIDE SEQUENCE [LARGE SCALE GENOMIC DNA]</scope>
    <source>
        <strain evidence="11 12">Pla52n</strain>
    </source>
</reference>
<dbReference type="EC" id="2.1.1.137" evidence="4"/>
<gene>
    <name evidence="11" type="ORF">Pla52n_18520</name>
</gene>
<dbReference type="PANTHER" id="PTHR43675">
    <property type="entry name" value="ARSENITE METHYLTRANSFERASE"/>
    <property type="match status" value="1"/>
</dbReference>
<evidence type="ECO:0000256" key="4">
    <source>
        <dbReference type="ARBA" id="ARBA00034521"/>
    </source>
</evidence>
<proteinExistence type="inferred from homology"/>
<protein>
    <recommendedName>
        <fullName evidence="5">Arsenite methyltransferase</fullName>
        <ecNumber evidence="4">2.1.1.137</ecNumber>
    </recommendedName>
</protein>
<dbReference type="SUPFAM" id="SSF53335">
    <property type="entry name" value="S-adenosyl-L-methionine-dependent methyltransferases"/>
    <property type="match status" value="1"/>
</dbReference>
<dbReference type="PANTHER" id="PTHR43675:SF8">
    <property type="entry name" value="ARSENITE METHYLTRANSFERASE"/>
    <property type="match status" value="1"/>
</dbReference>
<dbReference type="CDD" id="cd02440">
    <property type="entry name" value="AdoMet_MTases"/>
    <property type="match status" value="1"/>
</dbReference>
<evidence type="ECO:0000256" key="2">
    <source>
        <dbReference type="ARBA" id="ARBA00022691"/>
    </source>
</evidence>
<comment type="catalytic activity">
    <reaction evidence="6">
        <text>arsenic triglutathione + [thioredoxin]-dithiol + S-adenosyl-L-methionine + 2 H2O = methylarsonous acid + [thioredoxin]-disulfide + 3 glutathione + S-adenosyl-L-homocysteine + H(+)</text>
        <dbReference type="Rhea" id="RHEA:69460"/>
        <dbReference type="Rhea" id="RHEA-COMP:10698"/>
        <dbReference type="Rhea" id="RHEA-COMP:10700"/>
        <dbReference type="ChEBI" id="CHEBI:15377"/>
        <dbReference type="ChEBI" id="CHEBI:15378"/>
        <dbReference type="ChEBI" id="CHEBI:17826"/>
        <dbReference type="ChEBI" id="CHEBI:29950"/>
        <dbReference type="ChEBI" id="CHEBI:50058"/>
        <dbReference type="ChEBI" id="CHEBI:57856"/>
        <dbReference type="ChEBI" id="CHEBI:57925"/>
        <dbReference type="ChEBI" id="CHEBI:59789"/>
        <dbReference type="ChEBI" id="CHEBI:183640"/>
        <dbReference type="EC" id="2.1.1.137"/>
    </reaction>
</comment>
<evidence type="ECO:0000256" key="1">
    <source>
        <dbReference type="ARBA" id="ARBA00022679"/>
    </source>
</evidence>
<dbReference type="EMBL" id="SJPN01000002">
    <property type="protein sequence ID" value="TWU06132.1"/>
    <property type="molecule type" value="Genomic_DNA"/>
</dbReference>
<evidence type="ECO:0000259" key="10">
    <source>
        <dbReference type="Pfam" id="PF13847"/>
    </source>
</evidence>
<accession>A0A5C6B3M1</accession>
<feature type="region of interest" description="Disordered" evidence="9">
    <location>
        <begin position="359"/>
        <end position="391"/>
    </location>
</feature>
<dbReference type="RefSeq" id="WP_231741853.1">
    <property type="nucleotide sequence ID" value="NZ_CP151726.1"/>
</dbReference>
<feature type="domain" description="Methyltransferase" evidence="10">
    <location>
        <begin position="66"/>
        <end position="134"/>
    </location>
</feature>
<dbReference type="InterPro" id="IPR026669">
    <property type="entry name" value="Arsenite_MeTrfase-like"/>
</dbReference>
<dbReference type="InterPro" id="IPR029063">
    <property type="entry name" value="SAM-dependent_MTases_sf"/>
</dbReference>
<evidence type="ECO:0000256" key="9">
    <source>
        <dbReference type="SAM" id="MobiDB-lite"/>
    </source>
</evidence>
<dbReference type="AlphaFoldDB" id="A0A5C6B3M1"/>
<organism evidence="11 12">
    <name type="scientific">Stieleria varia</name>
    <dbReference type="NCBI Taxonomy" id="2528005"/>
    <lineage>
        <taxon>Bacteria</taxon>
        <taxon>Pseudomonadati</taxon>
        <taxon>Planctomycetota</taxon>
        <taxon>Planctomycetia</taxon>
        <taxon>Pirellulales</taxon>
        <taxon>Pirellulaceae</taxon>
        <taxon>Stieleria</taxon>
    </lineage>
</organism>
<comment type="caution">
    <text evidence="11">The sequence shown here is derived from an EMBL/GenBank/DDBJ whole genome shotgun (WGS) entry which is preliminary data.</text>
</comment>
<dbReference type="InterPro" id="IPR025714">
    <property type="entry name" value="Methyltranfer_dom"/>
</dbReference>
<evidence type="ECO:0000256" key="7">
    <source>
        <dbReference type="ARBA" id="ARBA00047943"/>
    </source>
</evidence>
<dbReference type="Pfam" id="PF13847">
    <property type="entry name" value="Methyltransf_31"/>
    <property type="match status" value="2"/>
</dbReference>
<dbReference type="Gene3D" id="3.40.50.150">
    <property type="entry name" value="Vaccinia Virus protein VP39"/>
    <property type="match status" value="2"/>
</dbReference>
<feature type="domain" description="Methyltransferase" evidence="10">
    <location>
        <begin position="171"/>
        <end position="253"/>
    </location>
</feature>
<sequence length="391" mass="43187">MSQATQTDVSTAESAVYQRYASAAQAVEPELCCPVDYRAEYLTAIPEEVIQRDYGCGDPSRFVCEGDDVLDLGSGGGKICFIASQIVGKTGSVTGVDCNQEMLQLARRSADAVAANIGYHNTSFRYGLIQDLALDLDDLTEVIASQPVSDATGYLRLRNLEEQLRTERPMIADESIDCVLSNCVLNLVRQPDRKKMFSEIFRVLRRGGRAAISDIVSDESVPERLQQDSALWSGCITGAFREDEFLAAFEDAGFHGMELVKRESDPWRTVEGIEFRSVTVVAYKGKQGPCLERNQAVVYRGPFKKVEDDDGHVFRRGDRMAVCDKTFGLLQQAPYLEMFAAVEPRERIPLENAVQFDCRRSAKRDPRETKGTDYDATSDAPAGACSDGACC</sequence>
<keyword evidence="1 11" id="KW-0808">Transferase</keyword>